<evidence type="ECO:0000256" key="1">
    <source>
        <dbReference type="SAM" id="MobiDB-lite"/>
    </source>
</evidence>
<dbReference type="Proteomes" id="UP000197138">
    <property type="component" value="Unassembled WGS sequence"/>
</dbReference>
<reference evidence="3" key="1">
    <citation type="journal article" date="2017" name="Plant J.">
        <title>The pomegranate (Punica granatum L.) genome and the genomics of punicalagin biosynthesis.</title>
        <authorList>
            <person name="Qin G."/>
            <person name="Xu C."/>
            <person name="Ming R."/>
            <person name="Tang H."/>
            <person name="Guyot R."/>
            <person name="Kramer E.M."/>
            <person name="Hu Y."/>
            <person name="Yi X."/>
            <person name="Qi Y."/>
            <person name="Xu X."/>
            <person name="Gao Z."/>
            <person name="Pan H."/>
            <person name="Jian J."/>
            <person name="Tian Y."/>
            <person name="Yue Z."/>
            <person name="Xu Y."/>
        </authorList>
    </citation>
    <scope>NUCLEOTIDE SEQUENCE [LARGE SCALE GENOMIC DNA]</scope>
    <source>
        <strain evidence="3">cv. Dabenzi</strain>
    </source>
</reference>
<name>A0A218WE32_PUNGR</name>
<protein>
    <submittedName>
        <fullName evidence="2">Uncharacterized protein</fullName>
    </submittedName>
</protein>
<evidence type="ECO:0000313" key="3">
    <source>
        <dbReference type="Proteomes" id="UP000197138"/>
    </source>
</evidence>
<comment type="caution">
    <text evidence="2">The sequence shown here is derived from an EMBL/GenBank/DDBJ whole genome shotgun (WGS) entry which is preliminary data.</text>
</comment>
<dbReference type="AlphaFoldDB" id="A0A218WE32"/>
<gene>
    <name evidence="2" type="ORF">CDL15_Pgr013127</name>
</gene>
<evidence type="ECO:0000313" key="2">
    <source>
        <dbReference type="EMBL" id="OWM70946.1"/>
    </source>
</evidence>
<feature type="compositionally biased region" description="Basic and acidic residues" evidence="1">
    <location>
        <begin position="79"/>
        <end position="88"/>
    </location>
</feature>
<organism evidence="2 3">
    <name type="scientific">Punica granatum</name>
    <name type="common">Pomegranate</name>
    <dbReference type="NCBI Taxonomy" id="22663"/>
    <lineage>
        <taxon>Eukaryota</taxon>
        <taxon>Viridiplantae</taxon>
        <taxon>Streptophyta</taxon>
        <taxon>Embryophyta</taxon>
        <taxon>Tracheophyta</taxon>
        <taxon>Spermatophyta</taxon>
        <taxon>Magnoliopsida</taxon>
        <taxon>eudicotyledons</taxon>
        <taxon>Gunneridae</taxon>
        <taxon>Pentapetalae</taxon>
        <taxon>rosids</taxon>
        <taxon>malvids</taxon>
        <taxon>Myrtales</taxon>
        <taxon>Lythraceae</taxon>
        <taxon>Punica</taxon>
    </lineage>
</organism>
<sequence length="123" mass="13054">MFDELGYWAELGRVGRDELAVWPRRSGLGCAGLGRWWTGLSSDRAGPLDAGWTGLDRCYLGAIGELEVGLGAEGAKNCGRESRAEGVGRSEGAWELSSGSTQPGLELREYGVSTSSVVFEGLN</sequence>
<feature type="region of interest" description="Disordered" evidence="1">
    <location>
        <begin position="79"/>
        <end position="105"/>
    </location>
</feature>
<proteinExistence type="predicted"/>
<accession>A0A218WE32</accession>
<dbReference type="EMBL" id="MTKT01004581">
    <property type="protein sequence ID" value="OWM70946.1"/>
    <property type="molecule type" value="Genomic_DNA"/>
</dbReference>